<gene>
    <name evidence="1" type="ORF">BEMITA_LOCUS10785</name>
</gene>
<sequence length="167" mass="18521">MSNNSDCEVFTTPFKMLRFLFGIYLIPQTFGFLRLTDDELSFSSAAHLRPLAAGSKTAVKTETSQGLDDAVMKADAFIKSLETFDALKNLKQSAQALAVSTKALVEAAGTMTDHVYSAPLYTFVRLEHESFPDVQYHVTVADTKDEAKDWSDLLVDRMDGVFFAFKA</sequence>
<keyword evidence="2" id="KW-1185">Reference proteome</keyword>
<dbReference type="EMBL" id="OU963867">
    <property type="protein sequence ID" value="CAH0392250.1"/>
    <property type="molecule type" value="Genomic_DNA"/>
</dbReference>
<evidence type="ECO:0000313" key="2">
    <source>
        <dbReference type="Proteomes" id="UP001152759"/>
    </source>
</evidence>
<dbReference type="Proteomes" id="UP001152759">
    <property type="component" value="Chromosome 6"/>
</dbReference>
<evidence type="ECO:0000313" key="1">
    <source>
        <dbReference type="EMBL" id="CAH0392250.1"/>
    </source>
</evidence>
<name>A0A9P0AFV9_BEMTA</name>
<accession>A0A9P0AFV9</accession>
<dbReference type="AlphaFoldDB" id="A0A9P0AFV9"/>
<organism evidence="1 2">
    <name type="scientific">Bemisia tabaci</name>
    <name type="common">Sweetpotato whitefly</name>
    <name type="synonym">Aleurodes tabaci</name>
    <dbReference type="NCBI Taxonomy" id="7038"/>
    <lineage>
        <taxon>Eukaryota</taxon>
        <taxon>Metazoa</taxon>
        <taxon>Ecdysozoa</taxon>
        <taxon>Arthropoda</taxon>
        <taxon>Hexapoda</taxon>
        <taxon>Insecta</taxon>
        <taxon>Pterygota</taxon>
        <taxon>Neoptera</taxon>
        <taxon>Paraneoptera</taxon>
        <taxon>Hemiptera</taxon>
        <taxon>Sternorrhyncha</taxon>
        <taxon>Aleyrodoidea</taxon>
        <taxon>Aleyrodidae</taxon>
        <taxon>Aleyrodinae</taxon>
        <taxon>Bemisia</taxon>
    </lineage>
</organism>
<proteinExistence type="predicted"/>
<protein>
    <submittedName>
        <fullName evidence="1">Uncharacterized protein</fullName>
    </submittedName>
</protein>
<reference evidence="1" key="1">
    <citation type="submission" date="2021-12" db="EMBL/GenBank/DDBJ databases">
        <authorList>
            <person name="King R."/>
        </authorList>
    </citation>
    <scope>NUCLEOTIDE SEQUENCE</scope>
</reference>